<feature type="transmembrane region" description="Helical" evidence="6">
    <location>
        <begin position="30"/>
        <end position="47"/>
    </location>
</feature>
<comment type="subcellular location">
    <subcellularLocation>
        <location evidence="1">Membrane</location>
        <topology evidence="1">Multi-pass membrane protein</topology>
    </subcellularLocation>
</comment>
<evidence type="ECO:0000256" key="3">
    <source>
        <dbReference type="ARBA" id="ARBA00022692"/>
    </source>
</evidence>
<feature type="transmembrane region" description="Helical" evidence="6">
    <location>
        <begin position="83"/>
        <end position="104"/>
    </location>
</feature>
<dbReference type="Proteomes" id="UP001549366">
    <property type="component" value="Unassembled WGS sequence"/>
</dbReference>
<evidence type="ECO:0000256" key="5">
    <source>
        <dbReference type="ARBA" id="ARBA00023136"/>
    </source>
</evidence>
<dbReference type="InterPro" id="IPR012506">
    <property type="entry name" value="TMEM86B-like"/>
</dbReference>
<feature type="transmembrane region" description="Helical" evidence="6">
    <location>
        <begin position="116"/>
        <end position="136"/>
    </location>
</feature>
<proteinExistence type="inferred from homology"/>
<dbReference type="RefSeq" id="WP_354007253.1">
    <property type="nucleotide sequence ID" value="NZ_JBEWTA010000001.1"/>
</dbReference>
<feature type="transmembrane region" description="Helical" evidence="6">
    <location>
        <begin position="142"/>
        <end position="159"/>
    </location>
</feature>
<feature type="transmembrane region" description="Helical" evidence="6">
    <location>
        <begin position="166"/>
        <end position="183"/>
    </location>
</feature>
<dbReference type="Pfam" id="PF07947">
    <property type="entry name" value="YhhN"/>
    <property type="match status" value="1"/>
</dbReference>
<feature type="transmembrane region" description="Helical" evidence="6">
    <location>
        <begin position="54"/>
        <end position="71"/>
    </location>
</feature>
<evidence type="ECO:0000313" key="7">
    <source>
        <dbReference type="EMBL" id="MET4757076.1"/>
    </source>
</evidence>
<dbReference type="PANTHER" id="PTHR31885:SF6">
    <property type="entry name" value="GH04784P"/>
    <property type="match status" value="1"/>
</dbReference>
<dbReference type="PANTHER" id="PTHR31885">
    <property type="entry name" value="GH04784P"/>
    <property type="match status" value="1"/>
</dbReference>
<evidence type="ECO:0000313" key="8">
    <source>
        <dbReference type="Proteomes" id="UP001549366"/>
    </source>
</evidence>
<keyword evidence="3 6" id="KW-0812">Transmembrane</keyword>
<keyword evidence="4 6" id="KW-1133">Transmembrane helix</keyword>
<evidence type="ECO:0000256" key="1">
    <source>
        <dbReference type="ARBA" id="ARBA00004141"/>
    </source>
</evidence>
<reference evidence="7 8" key="1">
    <citation type="submission" date="2024-06" db="EMBL/GenBank/DDBJ databases">
        <title>Genomic Encyclopedia of Type Strains, Phase V (KMG-V): Genome sequencing to study the core and pangenomes of soil and plant-associated prokaryotes.</title>
        <authorList>
            <person name="Whitman W."/>
        </authorList>
    </citation>
    <scope>NUCLEOTIDE SEQUENCE [LARGE SCALE GENOMIC DNA]</scope>
    <source>
        <strain evidence="7 8">NE40</strain>
    </source>
</reference>
<organism evidence="7 8">
    <name type="scientific">Endozoicomonas lisbonensis</name>
    <dbReference type="NCBI Taxonomy" id="3120522"/>
    <lineage>
        <taxon>Bacteria</taxon>
        <taxon>Pseudomonadati</taxon>
        <taxon>Pseudomonadota</taxon>
        <taxon>Gammaproteobacteria</taxon>
        <taxon>Oceanospirillales</taxon>
        <taxon>Endozoicomonadaceae</taxon>
        <taxon>Endozoicomonas</taxon>
    </lineage>
</organism>
<keyword evidence="5 6" id="KW-0472">Membrane</keyword>
<name>A0ABV2SH29_9GAMM</name>
<evidence type="ECO:0000256" key="6">
    <source>
        <dbReference type="SAM" id="Phobius"/>
    </source>
</evidence>
<gene>
    <name evidence="7" type="ORF">V5J35_002268</name>
</gene>
<comment type="similarity">
    <text evidence="2">Belongs to the TMEM86 family.</text>
</comment>
<evidence type="ECO:0000256" key="2">
    <source>
        <dbReference type="ARBA" id="ARBA00007375"/>
    </source>
</evidence>
<evidence type="ECO:0000256" key="4">
    <source>
        <dbReference type="ARBA" id="ARBA00022989"/>
    </source>
</evidence>
<accession>A0ABV2SH29</accession>
<keyword evidence="8" id="KW-1185">Reference proteome</keyword>
<sequence length="218" mass="23325">MKHTFSVVYFLLAGLYIAFIEQLPGYMGAGVKALPIVLLMFLVSWRLAGVWRSAMVVALLFSAAGDVLLALDSGGSGDKSDSHLFIAGLGSFLMAQLVYAGLFWTHRASGQNRVGLSIFAFVFMSVAGMLVVPYTGDMQAPVMAYILAIGAMLMGAAVCDRPVNRLFAGALLFALSDLVIAVNKFIVPFAWAGIVIMATYYLAQYFIVAGVLAEADKD</sequence>
<feature type="transmembrane region" description="Helical" evidence="6">
    <location>
        <begin position="189"/>
        <end position="213"/>
    </location>
</feature>
<protein>
    <submittedName>
        <fullName evidence="7">Membrane protein YhhN</fullName>
    </submittedName>
</protein>
<comment type="caution">
    <text evidence="7">The sequence shown here is derived from an EMBL/GenBank/DDBJ whole genome shotgun (WGS) entry which is preliminary data.</text>
</comment>
<dbReference type="EMBL" id="JBEWTB010000002">
    <property type="protein sequence ID" value="MET4757076.1"/>
    <property type="molecule type" value="Genomic_DNA"/>
</dbReference>